<keyword evidence="1" id="KW-0472">Membrane</keyword>
<keyword evidence="1" id="KW-0812">Transmembrane</keyword>
<reference evidence="2 3" key="1">
    <citation type="submission" date="2017-01" db="EMBL/GenBank/DDBJ databases">
        <authorList>
            <person name="Mah S.A."/>
            <person name="Swanson W.J."/>
            <person name="Moy G.W."/>
            <person name="Vacquier V.D."/>
        </authorList>
    </citation>
    <scope>NUCLEOTIDE SEQUENCE [LARGE SCALE GENOMIC DNA]</scope>
    <source>
        <strain evidence="2 3">DCY110</strain>
    </source>
</reference>
<dbReference type="Proteomes" id="UP000186609">
    <property type="component" value="Chromosome"/>
</dbReference>
<protein>
    <submittedName>
        <fullName evidence="2">Uncharacterized protein</fullName>
    </submittedName>
</protein>
<proteinExistence type="predicted"/>
<dbReference type="AlphaFoldDB" id="A0A1P8JXH7"/>
<gene>
    <name evidence="2" type="ORF">RD110_15665</name>
</gene>
<name>A0A1P8JXH7_9BURK</name>
<dbReference type="KEGG" id="rhy:RD110_15665"/>
<sequence length="82" mass="9787">MIPLFAWLQSKLQVLLVLLFVFPLIVRHCLGRAYVFRDAPLWVVEAVAKQPLHEDADFDEFIKDAQEELVLRQRRRRLEVDR</sequence>
<dbReference type="EMBL" id="CP019236">
    <property type="protein sequence ID" value="APW38460.1"/>
    <property type="molecule type" value="Genomic_DNA"/>
</dbReference>
<dbReference type="RefSeq" id="WP_076200339.1">
    <property type="nucleotide sequence ID" value="NZ_CP019236.1"/>
</dbReference>
<dbReference type="STRING" id="1842727.RD110_15665"/>
<keyword evidence="3" id="KW-1185">Reference proteome</keyword>
<feature type="transmembrane region" description="Helical" evidence="1">
    <location>
        <begin position="12"/>
        <end position="30"/>
    </location>
</feature>
<accession>A0A1P8JXH7</accession>
<keyword evidence="1" id="KW-1133">Transmembrane helix</keyword>
<organism evidence="2 3">
    <name type="scientific">Rhodoferax koreensis</name>
    <dbReference type="NCBI Taxonomy" id="1842727"/>
    <lineage>
        <taxon>Bacteria</taxon>
        <taxon>Pseudomonadati</taxon>
        <taxon>Pseudomonadota</taxon>
        <taxon>Betaproteobacteria</taxon>
        <taxon>Burkholderiales</taxon>
        <taxon>Comamonadaceae</taxon>
        <taxon>Rhodoferax</taxon>
    </lineage>
</organism>
<evidence type="ECO:0000256" key="1">
    <source>
        <dbReference type="SAM" id="Phobius"/>
    </source>
</evidence>
<evidence type="ECO:0000313" key="2">
    <source>
        <dbReference type="EMBL" id="APW38460.1"/>
    </source>
</evidence>
<evidence type="ECO:0000313" key="3">
    <source>
        <dbReference type="Proteomes" id="UP000186609"/>
    </source>
</evidence>